<dbReference type="Gene3D" id="3.40.190.10">
    <property type="entry name" value="Periplasmic binding protein-like II"/>
    <property type="match status" value="1"/>
</dbReference>
<comment type="caution">
    <text evidence="3">The sequence shown here is derived from an EMBL/GenBank/DDBJ whole genome shotgun (WGS) entry which is preliminary data.</text>
</comment>
<evidence type="ECO:0000256" key="1">
    <source>
        <dbReference type="ARBA" id="ARBA00006987"/>
    </source>
</evidence>
<dbReference type="InterPro" id="IPR005064">
    <property type="entry name" value="BUG"/>
</dbReference>
<keyword evidence="4" id="KW-1185">Reference proteome</keyword>
<dbReference type="PIRSF" id="PIRSF017082">
    <property type="entry name" value="YflP"/>
    <property type="match status" value="1"/>
</dbReference>
<feature type="chain" id="PRO_5020986247" evidence="2">
    <location>
        <begin position="32"/>
        <end position="331"/>
    </location>
</feature>
<dbReference type="Proteomes" id="UP000290849">
    <property type="component" value="Unassembled WGS sequence"/>
</dbReference>
<dbReference type="RefSeq" id="WP_129150001.1">
    <property type="nucleotide sequence ID" value="NZ_JBHSDO010000013.1"/>
</dbReference>
<protein>
    <submittedName>
        <fullName evidence="3">LacI family transcriptional regulator</fullName>
    </submittedName>
</protein>
<organism evidence="3 4">
    <name type="scientific">Achromobacter aloeverae</name>
    <dbReference type="NCBI Taxonomy" id="1750518"/>
    <lineage>
        <taxon>Bacteria</taxon>
        <taxon>Pseudomonadati</taxon>
        <taxon>Pseudomonadota</taxon>
        <taxon>Betaproteobacteria</taxon>
        <taxon>Burkholderiales</taxon>
        <taxon>Alcaligenaceae</taxon>
        <taxon>Achromobacter</taxon>
    </lineage>
</organism>
<dbReference type="Pfam" id="PF03401">
    <property type="entry name" value="TctC"/>
    <property type="match status" value="1"/>
</dbReference>
<dbReference type="InterPro" id="IPR042100">
    <property type="entry name" value="Bug_dom1"/>
</dbReference>
<reference evidence="3 4" key="1">
    <citation type="journal article" date="2017" name="Int. J. Syst. Evol. Microbiol.">
        <title>Achromobacter aloeverae sp. nov., isolated from the root of Aloe vera (L.) Burm.f.</title>
        <authorList>
            <person name="Kuncharoen N."/>
            <person name="Muramatsu Y."/>
            <person name="Shibata C."/>
            <person name="Kamakura Y."/>
            <person name="Nakagawa Y."/>
            <person name="Tanasupawat S."/>
        </authorList>
    </citation>
    <scope>NUCLEOTIDE SEQUENCE [LARGE SCALE GENOMIC DNA]</scope>
    <source>
        <strain evidence="3 4">AVA-1</strain>
    </source>
</reference>
<sequence length="331" mass="34110">MLRSRALARLIRGLGLATALIAAGAPALSHAEDSYPSKPIRVVVPYAPGGAVDIVSRLITQKMGDTLKQSIIVDNRPGGATNIGMDLVARAPAGGYTLLTSSPSLASNASLFAKLPFDPAKDLVPVGAIGYAPLVVVVAADSPFKTLKEMIDYAKANPTKLTFGTAGNGSSGHLASELLKAAGKFDALHVPYKGGAPAITDLLGGRISFMAINPLEVIAHIKSGKMRALAVMDDKPAALLPDVPTVKSLGLDNSEATVWWGLNAPKGTPAPVIEKLNAALNQALADATVKTRLAELGASATPGSAADFGKFVDAETAKWSRVIKAAHIQAD</sequence>
<dbReference type="OrthoDB" id="8678477at2"/>
<evidence type="ECO:0000313" key="3">
    <source>
        <dbReference type="EMBL" id="RXN91446.1"/>
    </source>
</evidence>
<dbReference type="AlphaFoldDB" id="A0A4Q1HME0"/>
<dbReference type="SUPFAM" id="SSF53850">
    <property type="entry name" value="Periplasmic binding protein-like II"/>
    <property type="match status" value="1"/>
</dbReference>
<dbReference type="EMBL" id="PYAL01000002">
    <property type="protein sequence ID" value="RXN91446.1"/>
    <property type="molecule type" value="Genomic_DNA"/>
</dbReference>
<evidence type="ECO:0000313" key="4">
    <source>
        <dbReference type="Proteomes" id="UP000290849"/>
    </source>
</evidence>
<name>A0A4Q1HME0_9BURK</name>
<evidence type="ECO:0000256" key="2">
    <source>
        <dbReference type="SAM" id="SignalP"/>
    </source>
</evidence>
<keyword evidence="2" id="KW-0732">Signal</keyword>
<dbReference type="CDD" id="cd13578">
    <property type="entry name" value="PBP2_Bug27"/>
    <property type="match status" value="1"/>
</dbReference>
<feature type="signal peptide" evidence="2">
    <location>
        <begin position="1"/>
        <end position="31"/>
    </location>
</feature>
<gene>
    <name evidence="3" type="ORF">C7R54_09890</name>
</gene>
<accession>A0A4Q1HME0</accession>
<dbReference type="PANTHER" id="PTHR42928:SF5">
    <property type="entry name" value="BLR1237 PROTEIN"/>
    <property type="match status" value="1"/>
</dbReference>
<dbReference type="Gene3D" id="3.40.190.150">
    <property type="entry name" value="Bordetella uptake gene, domain 1"/>
    <property type="match status" value="1"/>
</dbReference>
<comment type="similarity">
    <text evidence="1">Belongs to the UPF0065 (bug) family.</text>
</comment>
<dbReference type="PANTHER" id="PTHR42928">
    <property type="entry name" value="TRICARBOXYLATE-BINDING PROTEIN"/>
    <property type="match status" value="1"/>
</dbReference>
<proteinExistence type="inferred from homology"/>